<name>A0ABU2NSG2_9ACTN</name>
<feature type="transmembrane region" description="Helical" evidence="2">
    <location>
        <begin position="137"/>
        <end position="159"/>
    </location>
</feature>
<sequence>MASTPASPGARAALPRPLRRALLVVHVAASAAWLGLTLCLLTLALTAAATASPATDEVAYRAMDVFGDLLVAPLALLTFTTGLVLSLGTHWGLARYRWVWTKFWLTLVAGTASLLALRPALDRAAAAVTAGDRVDAYAVLFPPSVSLALYLFMTAVSVLKPWGRTRRGRRPGTQDHRRGEPYGSPQERKTRPERKRPGHPDAPSGTLGT</sequence>
<comment type="caution">
    <text evidence="3">The sequence shown here is derived from an EMBL/GenBank/DDBJ whole genome shotgun (WGS) entry which is preliminary data.</text>
</comment>
<feature type="transmembrane region" description="Helical" evidence="2">
    <location>
        <begin position="69"/>
        <end position="87"/>
    </location>
</feature>
<evidence type="ECO:0000256" key="2">
    <source>
        <dbReference type="SAM" id="Phobius"/>
    </source>
</evidence>
<feature type="compositionally biased region" description="Basic and acidic residues" evidence="1">
    <location>
        <begin position="172"/>
        <end position="190"/>
    </location>
</feature>
<dbReference type="Proteomes" id="UP001183414">
    <property type="component" value="Unassembled WGS sequence"/>
</dbReference>
<dbReference type="EMBL" id="JAVREQ010000006">
    <property type="protein sequence ID" value="MDT0378932.1"/>
    <property type="molecule type" value="Genomic_DNA"/>
</dbReference>
<keyword evidence="2" id="KW-0812">Transmembrane</keyword>
<gene>
    <name evidence="3" type="ORF">RM572_09125</name>
</gene>
<organism evidence="3 4">
    <name type="scientific">Streptomyces hazeniae</name>
    <dbReference type="NCBI Taxonomy" id="3075538"/>
    <lineage>
        <taxon>Bacteria</taxon>
        <taxon>Bacillati</taxon>
        <taxon>Actinomycetota</taxon>
        <taxon>Actinomycetes</taxon>
        <taxon>Kitasatosporales</taxon>
        <taxon>Streptomycetaceae</taxon>
        <taxon>Streptomyces</taxon>
    </lineage>
</organism>
<feature type="region of interest" description="Disordered" evidence="1">
    <location>
        <begin position="164"/>
        <end position="209"/>
    </location>
</feature>
<evidence type="ECO:0000313" key="4">
    <source>
        <dbReference type="Proteomes" id="UP001183414"/>
    </source>
</evidence>
<feature type="transmembrane region" description="Helical" evidence="2">
    <location>
        <begin position="99"/>
        <end position="117"/>
    </location>
</feature>
<reference evidence="4" key="1">
    <citation type="submission" date="2023-07" db="EMBL/GenBank/DDBJ databases">
        <title>30 novel species of actinomycetes from the DSMZ collection.</title>
        <authorList>
            <person name="Nouioui I."/>
        </authorList>
    </citation>
    <scope>NUCLEOTIDE SEQUENCE [LARGE SCALE GENOMIC DNA]</scope>
    <source>
        <strain evidence="4">DSM 42041</strain>
    </source>
</reference>
<keyword evidence="4" id="KW-1185">Reference proteome</keyword>
<feature type="transmembrane region" description="Helical" evidence="2">
    <location>
        <begin position="21"/>
        <end position="49"/>
    </location>
</feature>
<protein>
    <submittedName>
        <fullName evidence="3">DUF2269 domain-containing protein</fullName>
    </submittedName>
</protein>
<evidence type="ECO:0000313" key="3">
    <source>
        <dbReference type="EMBL" id="MDT0378932.1"/>
    </source>
</evidence>
<evidence type="ECO:0000256" key="1">
    <source>
        <dbReference type="SAM" id="MobiDB-lite"/>
    </source>
</evidence>
<dbReference type="RefSeq" id="WP_311672762.1">
    <property type="nucleotide sequence ID" value="NZ_JAVREQ010000006.1"/>
</dbReference>
<keyword evidence="2" id="KW-1133">Transmembrane helix</keyword>
<accession>A0ABU2NSG2</accession>
<keyword evidence="2" id="KW-0472">Membrane</keyword>
<proteinExistence type="predicted"/>